<keyword evidence="2" id="KW-1185">Reference proteome</keyword>
<proteinExistence type="predicted"/>
<dbReference type="EMBL" id="JAQQWI010000011">
    <property type="protein sequence ID" value="KAK8017191.1"/>
    <property type="molecule type" value="Genomic_DNA"/>
</dbReference>
<accession>A0ABR1RQE4</accession>
<organism evidence="1 2">
    <name type="scientific">Apiospora marii</name>
    <dbReference type="NCBI Taxonomy" id="335849"/>
    <lineage>
        <taxon>Eukaryota</taxon>
        <taxon>Fungi</taxon>
        <taxon>Dikarya</taxon>
        <taxon>Ascomycota</taxon>
        <taxon>Pezizomycotina</taxon>
        <taxon>Sordariomycetes</taxon>
        <taxon>Xylariomycetidae</taxon>
        <taxon>Amphisphaeriales</taxon>
        <taxon>Apiosporaceae</taxon>
        <taxon>Apiospora</taxon>
    </lineage>
</organism>
<comment type="caution">
    <text evidence="1">The sequence shown here is derived from an EMBL/GenBank/DDBJ whole genome shotgun (WGS) entry which is preliminary data.</text>
</comment>
<name>A0ABR1RQE4_9PEZI</name>
<gene>
    <name evidence="1" type="ORF">PG991_008267</name>
</gene>
<reference evidence="1 2" key="1">
    <citation type="submission" date="2023-01" db="EMBL/GenBank/DDBJ databases">
        <title>Analysis of 21 Apiospora genomes using comparative genomics revels a genus with tremendous synthesis potential of carbohydrate active enzymes and secondary metabolites.</title>
        <authorList>
            <person name="Sorensen T."/>
        </authorList>
    </citation>
    <scope>NUCLEOTIDE SEQUENCE [LARGE SCALE GENOMIC DNA]</scope>
    <source>
        <strain evidence="1 2">CBS 20057</strain>
    </source>
</reference>
<sequence>MTCSSGRGIRADVYYSPGVKTHKPKTTELGRWNIEGQADRDDHRADRAASGKQQRLYELKLVLERRRRADLASGKGGTGGKDWPCVLLRLVGPQILAGETAQPRGS</sequence>
<evidence type="ECO:0000313" key="1">
    <source>
        <dbReference type="EMBL" id="KAK8017191.1"/>
    </source>
</evidence>
<protein>
    <submittedName>
        <fullName evidence="1">Uncharacterized protein</fullName>
    </submittedName>
</protein>
<dbReference type="Proteomes" id="UP001396898">
    <property type="component" value="Unassembled WGS sequence"/>
</dbReference>
<evidence type="ECO:0000313" key="2">
    <source>
        <dbReference type="Proteomes" id="UP001396898"/>
    </source>
</evidence>